<evidence type="ECO:0000313" key="2">
    <source>
        <dbReference type="Proteomes" id="UP000012073"/>
    </source>
</evidence>
<protein>
    <submittedName>
        <fullName evidence="1">Uncharacterized protein</fullName>
    </submittedName>
</protein>
<sequence>MREKVETAEGRELEAVFAYKVSEQHAKNAEDALRETKQELGPMQAQLLLLNAAAQTRVDKDKETKMVVRSSNSLFNLVKTSLLQR</sequence>
<dbReference type="EMBL" id="HG001592">
    <property type="protein sequence ID" value="CDF32822.1"/>
    <property type="molecule type" value="Genomic_DNA"/>
</dbReference>
<dbReference type="Proteomes" id="UP000012073">
    <property type="component" value="Unassembled WGS sequence"/>
</dbReference>
<organism evidence="1 2">
    <name type="scientific">Chondrus crispus</name>
    <name type="common">Carrageen Irish moss</name>
    <name type="synonym">Polymorpha crispa</name>
    <dbReference type="NCBI Taxonomy" id="2769"/>
    <lineage>
        <taxon>Eukaryota</taxon>
        <taxon>Rhodophyta</taxon>
        <taxon>Florideophyceae</taxon>
        <taxon>Rhodymeniophycidae</taxon>
        <taxon>Gigartinales</taxon>
        <taxon>Gigartinaceae</taxon>
        <taxon>Chondrus</taxon>
    </lineage>
</organism>
<evidence type="ECO:0000313" key="1">
    <source>
        <dbReference type="EMBL" id="CDF32822.1"/>
    </source>
</evidence>
<dbReference type="KEGG" id="ccp:CHC_T00001436001"/>
<dbReference type="AlphaFoldDB" id="R7Q2L5"/>
<dbReference type="GeneID" id="17320339"/>
<dbReference type="RefSeq" id="XP_005712623.1">
    <property type="nucleotide sequence ID" value="XM_005712566.1"/>
</dbReference>
<keyword evidence="2" id="KW-1185">Reference proteome</keyword>
<dbReference type="Gramene" id="CDF32822">
    <property type="protein sequence ID" value="CDF32822"/>
    <property type="gene ID" value="CHC_T00001436001"/>
</dbReference>
<name>R7Q2L5_CHOCR</name>
<accession>R7Q2L5</accession>
<proteinExistence type="predicted"/>
<reference evidence="2" key="1">
    <citation type="journal article" date="2013" name="Proc. Natl. Acad. Sci. U.S.A.">
        <title>Genome structure and metabolic features in the red seaweed Chondrus crispus shed light on evolution of the Archaeplastida.</title>
        <authorList>
            <person name="Collen J."/>
            <person name="Porcel B."/>
            <person name="Carre W."/>
            <person name="Ball S.G."/>
            <person name="Chaparro C."/>
            <person name="Tonon T."/>
            <person name="Barbeyron T."/>
            <person name="Michel G."/>
            <person name="Noel B."/>
            <person name="Valentin K."/>
            <person name="Elias M."/>
            <person name="Artiguenave F."/>
            <person name="Arun A."/>
            <person name="Aury J.M."/>
            <person name="Barbosa-Neto J.F."/>
            <person name="Bothwell J.H."/>
            <person name="Bouget F.Y."/>
            <person name="Brillet L."/>
            <person name="Cabello-Hurtado F."/>
            <person name="Capella-Gutierrez S."/>
            <person name="Charrier B."/>
            <person name="Cladiere L."/>
            <person name="Cock J.M."/>
            <person name="Coelho S.M."/>
            <person name="Colleoni C."/>
            <person name="Czjzek M."/>
            <person name="Da Silva C."/>
            <person name="Delage L."/>
            <person name="Denoeud F."/>
            <person name="Deschamps P."/>
            <person name="Dittami S.M."/>
            <person name="Gabaldon T."/>
            <person name="Gachon C.M."/>
            <person name="Groisillier A."/>
            <person name="Herve C."/>
            <person name="Jabbari K."/>
            <person name="Katinka M."/>
            <person name="Kloareg B."/>
            <person name="Kowalczyk N."/>
            <person name="Labadie K."/>
            <person name="Leblanc C."/>
            <person name="Lopez P.J."/>
            <person name="McLachlan D.H."/>
            <person name="Meslet-Cladiere L."/>
            <person name="Moustafa A."/>
            <person name="Nehr Z."/>
            <person name="Nyvall Collen P."/>
            <person name="Panaud O."/>
            <person name="Partensky F."/>
            <person name="Poulain J."/>
            <person name="Rensing S.A."/>
            <person name="Rousvoal S."/>
            <person name="Samson G."/>
            <person name="Symeonidi A."/>
            <person name="Weissenbach J."/>
            <person name="Zambounis A."/>
            <person name="Wincker P."/>
            <person name="Boyen C."/>
        </authorList>
    </citation>
    <scope>NUCLEOTIDE SEQUENCE [LARGE SCALE GENOMIC DNA]</scope>
    <source>
        <strain evidence="2">cv. Stackhouse</strain>
    </source>
</reference>
<gene>
    <name evidence="1" type="ORF">CHC_T00001436001</name>
</gene>